<feature type="repeat" description="TPR" evidence="1">
    <location>
        <begin position="574"/>
        <end position="607"/>
    </location>
</feature>
<feature type="repeat" description="TPR" evidence="1">
    <location>
        <begin position="608"/>
        <end position="641"/>
    </location>
</feature>
<gene>
    <name evidence="4 5 6" type="primary">LOC107223776</name>
</gene>
<dbReference type="InterPro" id="IPR019734">
    <property type="entry name" value="TPR_rpt"/>
</dbReference>
<evidence type="ECO:0000256" key="1">
    <source>
        <dbReference type="PROSITE-ProRule" id="PRU00339"/>
    </source>
</evidence>
<reference evidence="4 5" key="1">
    <citation type="submission" date="2025-05" db="UniProtKB">
        <authorList>
            <consortium name="RefSeq"/>
        </authorList>
    </citation>
    <scope>IDENTIFICATION</scope>
    <source>
        <tissue evidence="4 5">Thorax and Abdomen</tissue>
    </source>
</reference>
<feature type="region of interest" description="Disordered" evidence="2">
    <location>
        <begin position="707"/>
        <end position="763"/>
    </location>
</feature>
<dbReference type="PANTHER" id="PTHR44117:SF1">
    <property type="entry name" value="INTRAFLAGELLAR TRANSPORT PROTEIN 88 HOMOLOG"/>
    <property type="match status" value="1"/>
</dbReference>
<protein>
    <submittedName>
        <fullName evidence="4 5">Intraflagellar transport protein 88 homolog isoform X1</fullName>
    </submittedName>
</protein>
<sequence length="861" mass="97615">MTTLIHDDDIYSGYNDYPSLFSTKDLDQDELYQDAIKASYAKRPIITPKKPGTAMRLGTSSGFHRNGTGMIGRPGTGPRPMTAVRGAGYTSSSRQPFDPLNMNSSSRGPAPPLETGKEDTPEEKIKIAEQRIMELIENSVQAICENNFRVALERAREASSRERALIRLQEQAGLSDSHNVDLTFAVLFNLASQYANNEMYTEALATYQAITRNRMFSNSARLKVNMGNIHVKMGQLPQAIKMYRMALDQAPTAQKDLRIKIMHNIGMLFVQMGRLEEAANSFEWVMRERAEFKAGLHAVLCHFALSHRDKMKRGFLELLEVQLNIDQEDKYNINTEDVVANILNEVIKNDELSKLEKEMKQEAEKTILTAAKLIAPVIEDTLTAGFAWCVDMIKSSAYSPLAADLEINKAMVFLHNRETQLAIDTLKVFENRETSANSAASTMLSFIYFLQGEYDQAEKCAETARQADSYNAAAYVNLSACGIKKGELERAREYLLCALDSDASHVQALYNLGLVYKKLHAYEEAVECFWKLRNIIRYDPQTLYQLGHLYQLINDTDQAAEWYNQLLGIIPSDPGVLQKLGEMYDTLGDKQQAYQYYSDSYRYYPANFEVIDWLGSYFISMQVAEKALIYFERAVELAPDQPRWRLLAAACLRRTGQFHKALTEYQDIHKKFPENIECLKFLVRLCSDLGLKEAQLYAAELKKAEKTKELKERQGSGRPGTTSSRRSNSGTSSRAGSGLSIRSEHQTSPTSGRNDQQGLYNGGPVRANRLAMLESPLEFTPEANTHINTNYSDPVGPLPSRPMTSAGKKDEDFGDEELGDDLLPEIGRRVKPRWWYRQNELFTRLFKSRLFFSRMMSEDKR</sequence>
<feature type="repeat" description="TPR" evidence="1">
    <location>
        <begin position="220"/>
        <end position="253"/>
    </location>
</feature>
<feature type="region of interest" description="Disordered" evidence="2">
    <location>
        <begin position="47"/>
        <end position="120"/>
    </location>
</feature>
<dbReference type="Pfam" id="PF13424">
    <property type="entry name" value="TPR_12"/>
    <property type="match status" value="1"/>
</dbReference>
<dbReference type="Pfam" id="PF13432">
    <property type="entry name" value="TPR_16"/>
    <property type="match status" value="1"/>
</dbReference>
<feature type="compositionally biased region" description="Polar residues" evidence="2">
    <location>
        <begin position="746"/>
        <end position="759"/>
    </location>
</feature>
<organism evidence="3 4">
    <name type="scientific">Neodiprion lecontei</name>
    <name type="common">Redheaded pine sawfly</name>
    <dbReference type="NCBI Taxonomy" id="441921"/>
    <lineage>
        <taxon>Eukaryota</taxon>
        <taxon>Metazoa</taxon>
        <taxon>Ecdysozoa</taxon>
        <taxon>Arthropoda</taxon>
        <taxon>Hexapoda</taxon>
        <taxon>Insecta</taxon>
        <taxon>Pterygota</taxon>
        <taxon>Neoptera</taxon>
        <taxon>Endopterygota</taxon>
        <taxon>Hymenoptera</taxon>
        <taxon>Tenthredinoidea</taxon>
        <taxon>Diprionidae</taxon>
        <taxon>Diprioninae</taxon>
        <taxon>Neodiprion</taxon>
    </lineage>
</organism>
<evidence type="ECO:0000313" key="6">
    <source>
        <dbReference type="RefSeq" id="XP_046601481.1"/>
    </source>
</evidence>
<dbReference type="SMART" id="SM00028">
    <property type="entry name" value="TPR"/>
    <property type="match status" value="10"/>
</dbReference>
<dbReference type="Proteomes" id="UP000829291">
    <property type="component" value="Chromosome 1"/>
</dbReference>
<proteinExistence type="predicted"/>
<keyword evidence="1" id="KW-0802">TPR repeat</keyword>
<evidence type="ECO:0000313" key="5">
    <source>
        <dbReference type="RefSeq" id="XP_046601477.1"/>
    </source>
</evidence>
<feature type="region of interest" description="Disordered" evidence="2">
    <location>
        <begin position="785"/>
        <end position="818"/>
    </location>
</feature>
<dbReference type="Gene3D" id="1.25.40.10">
    <property type="entry name" value="Tetratricopeptide repeat domain"/>
    <property type="match status" value="3"/>
</dbReference>
<dbReference type="RefSeq" id="XP_046601477.1">
    <property type="nucleotide sequence ID" value="XM_046745521.1"/>
</dbReference>
<accession>A0ABM3GMH9</accession>
<dbReference type="InterPro" id="IPR011990">
    <property type="entry name" value="TPR-like_helical_dom_sf"/>
</dbReference>
<dbReference type="Pfam" id="PF13181">
    <property type="entry name" value="TPR_8"/>
    <property type="match status" value="3"/>
</dbReference>
<dbReference type="PROSITE" id="PS50005">
    <property type="entry name" value="TPR"/>
    <property type="match status" value="5"/>
</dbReference>
<dbReference type="SUPFAM" id="SSF48452">
    <property type="entry name" value="TPR-like"/>
    <property type="match status" value="1"/>
</dbReference>
<evidence type="ECO:0000313" key="3">
    <source>
        <dbReference type="Proteomes" id="UP000829291"/>
    </source>
</evidence>
<dbReference type="Pfam" id="PF13174">
    <property type="entry name" value="TPR_6"/>
    <property type="match status" value="1"/>
</dbReference>
<feature type="compositionally biased region" description="Polar residues" evidence="2">
    <location>
        <begin position="89"/>
        <end position="107"/>
    </location>
</feature>
<dbReference type="RefSeq" id="XP_046601481.1">
    <property type="nucleotide sequence ID" value="XM_046745525.1"/>
</dbReference>
<feature type="repeat" description="TPR" evidence="1">
    <location>
        <begin position="540"/>
        <end position="573"/>
    </location>
</feature>
<dbReference type="RefSeq" id="XP_046601473.1">
    <property type="nucleotide sequence ID" value="XM_046745517.1"/>
</dbReference>
<dbReference type="GeneID" id="107223776"/>
<feature type="compositionally biased region" description="Low complexity" evidence="2">
    <location>
        <begin position="719"/>
        <end position="738"/>
    </location>
</feature>
<dbReference type="PANTHER" id="PTHR44117">
    <property type="entry name" value="INTRAFLAGELLAR TRANSPORT PROTEIN 88 HOMOLOG"/>
    <property type="match status" value="1"/>
</dbReference>
<name>A0ABM3GMH9_NEOLC</name>
<keyword evidence="3" id="KW-1185">Reference proteome</keyword>
<evidence type="ECO:0000256" key="2">
    <source>
        <dbReference type="SAM" id="MobiDB-lite"/>
    </source>
</evidence>
<evidence type="ECO:0000313" key="4">
    <source>
        <dbReference type="RefSeq" id="XP_046601473.1"/>
    </source>
</evidence>
<feature type="repeat" description="TPR" evidence="1">
    <location>
        <begin position="506"/>
        <end position="539"/>
    </location>
</feature>